<gene>
    <name evidence="4" type="ORF">DFJ69_2564</name>
</gene>
<keyword evidence="5" id="KW-1185">Reference proteome</keyword>
<dbReference type="GO" id="GO:0016020">
    <property type="term" value="C:membrane"/>
    <property type="evidence" value="ECO:0007669"/>
    <property type="project" value="TreeGrafter"/>
</dbReference>
<feature type="compositionally biased region" description="Gly residues" evidence="1">
    <location>
        <begin position="1"/>
        <end position="10"/>
    </location>
</feature>
<dbReference type="InterPro" id="IPR002656">
    <property type="entry name" value="Acyl_transf_3_dom"/>
</dbReference>
<evidence type="ECO:0000313" key="4">
    <source>
        <dbReference type="EMBL" id="REE97108.1"/>
    </source>
</evidence>
<feature type="transmembrane region" description="Helical" evidence="2">
    <location>
        <begin position="307"/>
        <end position="327"/>
    </location>
</feature>
<dbReference type="EMBL" id="QTTT01000001">
    <property type="protein sequence ID" value="REE97108.1"/>
    <property type="molecule type" value="Genomic_DNA"/>
</dbReference>
<dbReference type="InterPro" id="IPR050879">
    <property type="entry name" value="Acyltransferase_3"/>
</dbReference>
<feature type="transmembrane region" description="Helical" evidence="2">
    <location>
        <begin position="367"/>
        <end position="386"/>
    </location>
</feature>
<evidence type="ECO:0000256" key="1">
    <source>
        <dbReference type="SAM" id="MobiDB-lite"/>
    </source>
</evidence>
<evidence type="ECO:0000256" key="2">
    <source>
        <dbReference type="SAM" id="Phobius"/>
    </source>
</evidence>
<protein>
    <submittedName>
        <fullName evidence="4">Peptidoglycan/LPS O-acetylase OafA/YrhL</fullName>
    </submittedName>
</protein>
<comment type="caution">
    <text evidence="4">The sequence shown here is derived from an EMBL/GenBank/DDBJ whole genome shotgun (WGS) entry which is preliminary data.</text>
</comment>
<dbReference type="Proteomes" id="UP000256661">
    <property type="component" value="Unassembled WGS sequence"/>
</dbReference>
<evidence type="ECO:0000313" key="5">
    <source>
        <dbReference type="Proteomes" id="UP000256661"/>
    </source>
</evidence>
<evidence type="ECO:0000259" key="3">
    <source>
        <dbReference type="Pfam" id="PF01757"/>
    </source>
</evidence>
<organism evidence="4 5">
    <name type="scientific">Thermomonospora umbrina</name>
    <dbReference type="NCBI Taxonomy" id="111806"/>
    <lineage>
        <taxon>Bacteria</taxon>
        <taxon>Bacillati</taxon>
        <taxon>Actinomycetota</taxon>
        <taxon>Actinomycetes</taxon>
        <taxon>Streptosporangiales</taxon>
        <taxon>Thermomonosporaceae</taxon>
        <taxon>Thermomonospora</taxon>
    </lineage>
</organism>
<proteinExistence type="predicted"/>
<feature type="transmembrane region" description="Helical" evidence="2">
    <location>
        <begin position="254"/>
        <end position="272"/>
    </location>
</feature>
<feature type="transmembrane region" description="Helical" evidence="2">
    <location>
        <begin position="342"/>
        <end position="360"/>
    </location>
</feature>
<dbReference type="GO" id="GO:0016747">
    <property type="term" value="F:acyltransferase activity, transferring groups other than amino-acyl groups"/>
    <property type="evidence" value="ECO:0007669"/>
    <property type="project" value="InterPro"/>
</dbReference>
<reference evidence="4 5" key="1">
    <citation type="submission" date="2018-08" db="EMBL/GenBank/DDBJ databases">
        <title>Sequencing the genomes of 1000 actinobacteria strains.</title>
        <authorList>
            <person name="Klenk H.-P."/>
        </authorList>
    </citation>
    <scope>NUCLEOTIDE SEQUENCE [LARGE SCALE GENOMIC DNA]</scope>
    <source>
        <strain evidence="4 5">DSM 43927</strain>
    </source>
</reference>
<feature type="domain" description="Acyltransferase 3" evidence="3">
    <location>
        <begin position="46"/>
        <end position="418"/>
    </location>
</feature>
<feature type="transmembrane region" description="Helical" evidence="2">
    <location>
        <begin position="171"/>
        <end position="194"/>
    </location>
</feature>
<dbReference type="PANTHER" id="PTHR23028">
    <property type="entry name" value="ACETYLTRANSFERASE"/>
    <property type="match status" value="1"/>
</dbReference>
<feature type="transmembrane region" description="Helical" evidence="2">
    <location>
        <begin position="401"/>
        <end position="422"/>
    </location>
</feature>
<feature type="compositionally biased region" description="Low complexity" evidence="1">
    <location>
        <begin position="14"/>
        <end position="30"/>
    </location>
</feature>
<dbReference type="GO" id="GO:0009103">
    <property type="term" value="P:lipopolysaccharide biosynthetic process"/>
    <property type="evidence" value="ECO:0007669"/>
    <property type="project" value="TreeGrafter"/>
</dbReference>
<name>A0A3D9SMN1_9ACTN</name>
<dbReference type="PANTHER" id="PTHR23028:SF53">
    <property type="entry name" value="ACYL_TRANSF_3 DOMAIN-CONTAINING PROTEIN"/>
    <property type="match status" value="1"/>
</dbReference>
<sequence length="441" mass="46845">MAGSSAGGSRLGVAEAPTAPEAPTASEGPGASEGPRRDRPGGARLAWLDALRGIGALLVVFEHLAHVYLPEVRTAISGWFVPGTWGVFVFFLVSGYIVPASLERTRSVRGFWISRLFRLYPLWAAVVALALGLALAGLQPHTRSMLDGADPAATAFAHLAMLQTLLASPSAVYVMWSLAFEMAFYLLVVALFALRSHHRSAPIAVGLAVAAVAFGGVLPSNGLSRAGGTTLVAVLGTVLAIVAIAGAMSGRRRIALAGALLGGLLAVLLFGFNGTSKPWEGITMLAVMFLGTVVYRVEHGQIRRRTAVVAVVAVLGCAMLTGVLHVADTVDTAARLPYQREWAVTVLLAALTFAAGVALRHRRLPKALTLLGVLSYSLYLLHPVLLEAHVAMFDGSRRNDWVMAVGFLCVLVPVCWLTQRYIEAPAQRLGRRVRNAVDRPR</sequence>
<feature type="region of interest" description="Disordered" evidence="1">
    <location>
        <begin position="1"/>
        <end position="38"/>
    </location>
</feature>
<feature type="transmembrane region" description="Helical" evidence="2">
    <location>
        <begin position="76"/>
        <end position="98"/>
    </location>
</feature>
<accession>A0A3D9SMN1</accession>
<feature type="transmembrane region" description="Helical" evidence="2">
    <location>
        <begin position="226"/>
        <end position="247"/>
    </location>
</feature>
<keyword evidence="2" id="KW-0812">Transmembrane</keyword>
<feature type="transmembrane region" description="Helical" evidence="2">
    <location>
        <begin position="278"/>
        <end position="295"/>
    </location>
</feature>
<keyword evidence="2" id="KW-0472">Membrane</keyword>
<dbReference type="AlphaFoldDB" id="A0A3D9SMN1"/>
<dbReference type="Pfam" id="PF01757">
    <property type="entry name" value="Acyl_transf_3"/>
    <property type="match status" value="1"/>
</dbReference>
<feature type="transmembrane region" description="Helical" evidence="2">
    <location>
        <begin position="119"/>
        <end position="138"/>
    </location>
</feature>
<feature type="transmembrane region" description="Helical" evidence="2">
    <location>
        <begin position="201"/>
        <end position="220"/>
    </location>
</feature>
<keyword evidence="2" id="KW-1133">Transmembrane helix</keyword>